<feature type="binding site" evidence="16">
    <location>
        <position position="249"/>
    </location>
    <ligand>
        <name>Mg(2+)</name>
        <dbReference type="ChEBI" id="CHEBI:18420"/>
    </ligand>
</feature>
<reference evidence="20 22" key="2">
    <citation type="journal article" date="2016" name="Front. Microbiol.">
        <title>Industrial Acetogenic Biocatalysts: A Comparative Metabolic and Genomic Analysis.</title>
        <authorList>
            <person name="Bengelsdorf F."/>
            <person name="Poehlein A."/>
            <person name="Sonja S."/>
            <person name="Erz C."/>
            <person name="Hummel T."/>
            <person name="Hoffmeister S."/>
            <person name="Daniel R."/>
            <person name="Durre P."/>
        </authorList>
    </citation>
    <scope>NUCLEOTIDE SEQUENCE [LARGE SCALE GENOMIC DNA]</scope>
    <source>
        <strain evidence="20 22">PTA-10522</strain>
    </source>
</reference>
<dbReference type="GO" id="GO:0003862">
    <property type="term" value="F:3-isopropylmalate dehydrogenase activity"/>
    <property type="evidence" value="ECO:0007669"/>
    <property type="project" value="UniProtKB-UniRule"/>
</dbReference>
<evidence type="ECO:0000256" key="2">
    <source>
        <dbReference type="ARBA" id="ARBA00001936"/>
    </source>
</evidence>
<keyword evidence="12 16" id="KW-0560">Oxidoreductase</keyword>
<feature type="binding site" evidence="16">
    <location>
        <position position="245"/>
    </location>
    <ligand>
        <name>Mg(2+)</name>
        <dbReference type="ChEBI" id="CHEBI:18420"/>
    </ligand>
</feature>
<keyword evidence="11 16" id="KW-0460">Magnesium</keyword>
<dbReference type="SUPFAM" id="SSF53659">
    <property type="entry name" value="Isocitrate/Isopropylmalate dehydrogenase-like"/>
    <property type="match status" value="1"/>
</dbReference>
<dbReference type="GO" id="GO:0051287">
    <property type="term" value="F:NAD binding"/>
    <property type="evidence" value="ECO:0007669"/>
    <property type="project" value="InterPro"/>
</dbReference>
<dbReference type="InterPro" id="IPR024084">
    <property type="entry name" value="IsoPropMal-DH-like_dom"/>
</dbReference>
<evidence type="ECO:0000313" key="20">
    <source>
        <dbReference type="EMBL" id="OBR94422.1"/>
    </source>
</evidence>
<keyword evidence="7 16" id="KW-0432">Leucine biosynthesis</keyword>
<comment type="cofactor">
    <cofactor evidence="2">
        <name>Mn(2+)</name>
        <dbReference type="ChEBI" id="CHEBI:29035"/>
    </cofactor>
</comment>
<name>A0A166TF37_9CLOT</name>
<evidence type="ECO:0000256" key="5">
    <source>
        <dbReference type="ARBA" id="ARBA00008319"/>
    </source>
</evidence>
<keyword evidence="13 16" id="KW-0520">NAD</keyword>
<organism evidence="19 21">
    <name type="scientific">Clostridium coskatii</name>
    <dbReference type="NCBI Taxonomy" id="1705578"/>
    <lineage>
        <taxon>Bacteria</taxon>
        <taxon>Bacillati</taxon>
        <taxon>Bacillota</taxon>
        <taxon>Clostridia</taxon>
        <taxon>Eubacteriales</taxon>
        <taxon>Clostridiaceae</taxon>
        <taxon>Clostridium</taxon>
    </lineage>
</organism>
<sequence>MKIAIIPGDGIGKEIIEQAKKVLKAASAKYNFDFECEEVLLGGAAVDATGVPLPDKTVEVCKKSDAVLLGAVGGPKWDSLPSKLRPEAGLLGIRKALGVFANLRPAILFPELIAASNLKPEVLGGGLDIMIVRELIGGAYFGEKNRIDIEGGKKAWDTISYTSFEIDRITRKAFEIARKRSNRLTLVDKANVLESSKLWREVVGNIAKEYEDVEINYMYVDNASMQLIRDPKQFDVILTENMFGDILSDEASMLTGSLGMLPSASVRGDSFGLYEPVHGSAPDIAGQNKANPIGTIMSVAMMLKYSFDMEQAYVDIKNAISKVLKEGYRTGDIAKEDSKLVGTEEMGDLIVKNL</sequence>
<evidence type="ECO:0000256" key="10">
    <source>
        <dbReference type="ARBA" id="ARBA00022723"/>
    </source>
</evidence>
<dbReference type="NCBIfam" id="TIGR00169">
    <property type="entry name" value="leuB"/>
    <property type="match status" value="1"/>
</dbReference>
<dbReference type="RefSeq" id="WP_023162957.1">
    <property type="nucleotide sequence ID" value="NZ_LITQ01000011.1"/>
</dbReference>
<keyword evidence="8 16" id="KW-0963">Cytoplasm</keyword>
<evidence type="ECO:0000259" key="18">
    <source>
        <dbReference type="SMART" id="SM01329"/>
    </source>
</evidence>
<gene>
    <name evidence="19" type="primary">leuB_2</name>
    <name evidence="16" type="synonym">leuB</name>
    <name evidence="20" type="synonym">leuB_1</name>
    <name evidence="20" type="ORF">CLCOS_19210</name>
    <name evidence="19" type="ORF">WX73_04099</name>
</gene>
<dbReference type="Proteomes" id="UP000077384">
    <property type="component" value="Unassembled WGS sequence"/>
</dbReference>
<evidence type="ECO:0000256" key="9">
    <source>
        <dbReference type="ARBA" id="ARBA00022605"/>
    </source>
</evidence>
<evidence type="ECO:0000256" key="16">
    <source>
        <dbReference type="HAMAP-Rule" id="MF_01033"/>
    </source>
</evidence>
<evidence type="ECO:0000256" key="4">
    <source>
        <dbReference type="ARBA" id="ARBA00004762"/>
    </source>
</evidence>
<comment type="cofactor">
    <cofactor evidence="16 17">
        <name>Mg(2+)</name>
        <dbReference type="ChEBI" id="CHEBI:18420"/>
    </cofactor>
    <cofactor evidence="16 17">
        <name>Mn(2+)</name>
        <dbReference type="ChEBI" id="CHEBI:29035"/>
    </cofactor>
    <text evidence="16 17">Binds 1 Mg(2+) or Mn(2+) ion per subunit.</text>
</comment>
<dbReference type="Proteomes" id="UP000093694">
    <property type="component" value="Unassembled WGS sequence"/>
</dbReference>
<dbReference type="PROSITE" id="PS00470">
    <property type="entry name" value="IDH_IMDH"/>
    <property type="match status" value="1"/>
</dbReference>
<evidence type="ECO:0000313" key="21">
    <source>
        <dbReference type="Proteomes" id="UP000077384"/>
    </source>
</evidence>
<dbReference type="EMBL" id="LROR01000045">
    <property type="protein sequence ID" value="OBR94422.1"/>
    <property type="molecule type" value="Genomic_DNA"/>
</dbReference>
<keyword evidence="14 16" id="KW-0100">Branched-chain amino acid biosynthesis</keyword>
<feature type="site" description="Important for catalysis" evidence="16">
    <location>
        <position position="140"/>
    </location>
</feature>
<comment type="pathway">
    <text evidence="4 16 17">Amino-acid biosynthesis; L-leucine biosynthesis; L-leucine from 3-methyl-2-oxobutanoate: step 3/4.</text>
</comment>
<dbReference type="PANTHER" id="PTHR42979:SF1">
    <property type="entry name" value="3-ISOPROPYLMALATE DEHYDROGENASE"/>
    <property type="match status" value="1"/>
</dbReference>
<reference evidence="19 21" key="1">
    <citation type="journal article" date="2015" name="Biotechnol. Bioeng.">
        <title>Genome sequence and phenotypic characterization of Caulobacter segnis.</title>
        <authorList>
            <person name="Patel S."/>
            <person name="Fletcher B."/>
            <person name="Scott D.C."/>
            <person name="Ely B."/>
        </authorList>
    </citation>
    <scope>NUCLEOTIDE SEQUENCE [LARGE SCALE GENOMIC DNA]</scope>
    <source>
        <strain evidence="19 21">PS02</strain>
    </source>
</reference>
<dbReference type="GO" id="GO:0005829">
    <property type="term" value="C:cytosol"/>
    <property type="evidence" value="ECO:0007669"/>
    <property type="project" value="TreeGrafter"/>
</dbReference>
<dbReference type="GO" id="GO:0009098">
    <property type="term" value="P:L-leucine biosynthetic process"/>
    <property type="evidence" value="ECO:0007669"/>
    <property type="project" value="UniProtKB-UniRule"/>
</dbReference>
<keyword evidence="22" id="KW-1185">Reference proteome</keyword>
<feature type="binding site" evidence="16">
    <location>
        <position position="221"/>
    </location>
    <ligand>
        <name>substrate</name>
    </ligand>
</feature>
<feature type="binding site" evidence="16">
    <location>
        <position position="104"/>
    </location>
    <ligand>
        <name>substrate</name>
    </ligand>
</feature>
<evidence type="ECO:0000256" key="8">
    <source>
        <dbReference type="ARBA" id="ARBA00022490"/>
    </source>
</evidence>
<comment type="caution">
    <text evidence="19">The sequence shown here is derived from an EMBL/GenBank/DDBJ whole genome shotgun (WGS) entry which is preliminary data.</text>
</comment>
<evidence type="ECO:0000256" key="12">
    <source>
        <dbReference type="ARBA" id="ARBA00023002"/>
    </source>
</evidence>
<feature type="domain" description="Isopropylmalate dehydrogenase-like" evidence="18">
    <location>
        <begin position="2"/>
        <end position="350"/>
    </location>
</feature>
<keyword evidence="10 16" id="KW-0479">Metal-binding</keyword>
<dbReference type="HAMAP" id="MF_01033">
    <property type="entry name" value="LeuB_type1"/>
    <property type="match status" value="1"/>
</dbReference>
<keyword evidence="16" id="KW-0464">Manganese</keyword>
<dbReference type="FunFam" id="3.40.718.10:FF:000028">
    <property type="entry name" value="3-isopropylmalate dehydrogenase"/>
    <property type="match status" value="1"/>
</dbReference>
<accession>A0A166TF37</accession>
<feature type="binding site" evidence="16">
    <location>
        <position position="133"/>
    </location>
    <ligand>
        <name>substrate</name>
    </ligand>
</feature>
<evidence type="ECO:0000256" key="13">
    <source>
        <dbReference type="ARBA" id="ARBA00023027"/>
    </source>
</evidence>
<feature type="binding site" evidence="16">
    <location>
        <begin position="74"/>
        <end position="87"/>
    </location>
    <ligand>
        <name>NAD(+)</name>
        <dbReference type="ChEBI" id="CHEBI:57540"/>
    </ligand>
</feature>
<evidence type="ECO:0000313" key="22">
    <source>
        <dbReference type="Proteomes" id="UP000093694"/>
    </source>
</evidence>
<comment type="similarity">
    <text evidence="5 16">Belongs to the isocitrate and isopropylmalate dehydrogenases family. LeuB type 1 subfamily.</text>
</comment>
<feature type="binding site" evidence="16">
    <location>
        <position position="94"/>
    </location>
    <ligand>
        <name>substrate</name>
    </ligand>
</feature>
<feature type="binding site" evidence="16">
    <location>
        <position position="221"/>
    </location>
    <ligand>
        <name>Mg(2+)</name>
        <dbReference type="ChEBI" id="CHEBI:18420"/>
    </ligand>
</feature>
<dbReference type="Pfam" id="PF00180">
    <property type="entry name" value="Iso_dh"/>
    <property type="match status" value="1"/>
</dbReference>
<proteinExistence type="inferred from homology"/>
<comment type="catalytic activity">
    <reaction evidence="1 16 17">
        <text>(2R,3S)-3-isopropylmalate + NAD(+) = 4-methyl-2-oxopentanoate + CO2 + NADH</text>
        <dbReference type="Rhea" id="RHEA:32271"/>
        <dbReference type="ChEBI" id="CHEBI:16526"/>
        <dbReference type="ChEBI" id="CHEBI:17865"/>
        <dbReference type="ChEBI" id="CHEBI:35121"/>
        <dbReference type="ChEBI" id="CHEBI:57540"/>
        <dbReference type="ChEBI" id="CHEBI:57945"/>
        <dbReference type="EC" id="1.1.1.85"/>
    </reaction>
</comment>
<evidence type="ECO:0000256" key="6">
    <source>
        <dbReference type="ARBA" id="ARBA00011738"/>
    </source>
</evidence>
<comment type="subunit">
    <text evidence="6 16 17">Homodimer.</text>
</comment>
<dbReference type="InterPro" id="IPR019818">
    <property type="entry name" value="IsoCit/isopropylmalate_DH_CS"/>
</dbReference>
<feature type="site" description="Important for catalysis" evidence="16">
    <location>
        <position position="189"/>
    </location>
</feature>
<dbReference type="PANTHER" id="PTHR42979">
    <property type="entry name" value="3-ISOPROPYLMALATE DEHYDROGENASE"/>
    <property type="match status" value="1"/>
</dbReference>
<evidence type="ECO:0000256" key="17">
    <source>
        <dbReference type="RuleBase" id="RU004445"/>
    </source>
</evidence>
<keyword evidence="9 16" id="KW-0028">Amino-acid biosynthesis</keyword>
<dbReference type="EMBL" id="LITQ01000011">
    <property type="protein sequence ID" value="OAA93603.1"/>
    <property type="molecule type" value="Genomic_DNA"/>
</dbReference>
<comment type="function">
    <text evidence="15 16 17">Catalyzes the oxidation of 3-carboxy-2-hydroxy-4-methylpentanoate (3-isopropylmalate) to 3-carboxy-4-methyl-2-oxopentanoate. The product decarboxylates to 4-methyl-2 oxopentanoate.</text>
</comment>
<protein>
    <recommendedName>
        <fullName evidence="16">3-isopropylmalate dehydrogenase</fullName>
        <ecNumber evidence="16">1.1.1.85</ecNumber>
    </recommendedName>
    <alternativeName>
        <fullName evidence="16">3-IPM-DH</fullName>
    </alternativeName>
    <alternativeName>
        <fullName evidence="16">Beta-IPM dehydrogenase</fullName>
        <shortName evidence="16">IMDH</shortName>
    </alternativeName>
</protein>
<dbReference type="GO" id="GO:0000287">
    <property type="term" value="F:magnesium ion binding"/>
    <property type="evidence" value="ECO:0007669"/>
    <property type="project" value="InterPro"/>
</dbReference>
<evidence type="ECO:0000256" key="11">
    <source>
        <dbReference type="ARBA" id="ARBA00022842"/>
    </source>
</evidence>
<evidence type="ECO:0000256" key="14">
    <source>
        <dbReference type="ARBA" id="ARBA00023304"/>
    </source>
</evidence>
<feature type="binding site" evidence="16">
    <location>
        <begin position="279"/>
        <end position="291"/>
    </location>
    <ligand>
        <name>NAD(+)</name>
        <dbReference type="ChEBI" id="CHEBI:57540"/>
    </ligand>
</feature>
<comment type="subcellular location">
    <subcellularLocation>
        <location evidence="3 16">Cytoplasm</location>
    </subcellularLocation>
</comment>
<dbReference type="InterPro" id="IPR004429">
    <property type="entry name" value="Isopropylmalate_DH"/>
</dbReference>
<dbReference type="Gene3D" id="3.40.718.10">
    <property type="entry name" value="Isopropylmalate Dehydrogenase"/>
    <property type="match status" value="1"/>
</dbReference>
<dbReference type="PATRIC" id="fig|1705578.3.peg.4207"/>
<evidence type="ECO:0000313" key="19">
    <source>
        <dbReference type="EMBL" id="OAA93603.1"/>
    </source>
</evidence>
<dbReference type="SMART" id="SM01329">
    <property type="entry name" value="Iso_dh"/>
    <property type="match status" value="1"/>
</dbReference>
<evidence type="ECO:0000256" key="7">
    <source>
        <dbReference type="ARBA" id="ARBA00022430"/>
    </source>
</evidence>
<evidence type="ECO:0000256" key="1">
    <source>
        <dbReference type="ARBA" id="ARBA00000624"/>
    </source>
</evidence>
<dbReference type="EC" id="1.1.1.85" evidence="16"/>
<dbReference type="AlphaFoldDB" id="A0A166TF37"/>
<evidence type="ECO:0000256" key="15">
    <source>
        <dbReference type="ARBA" id="ARBA00023577"/>
    </source>
</evidence>
<dbReference type="UniPathway" id="UPA00048">
    <property type="reaction ID" value="UER00072"/>
</dbReference>
<evidence type="ECO:0000256" key="3">
    <source>
        <dbReference type="ARBA" id="ARBA00004496"/>
    </source>
</evidence>